<keyword evidence="7" id="KW-1185">Reference proteome</keyword>
<evidence type="ECO:0000256" key="1">
    <source>
        <dbReference type="ARBA" id="ARBA00011355"/>
    </source>
</evidence>
<dbReference type="SUPFAM" id="SSF52402">
    <property type="entry name" value="Adenine nucleotide alpha hydrolases-like"/>
    <property type="match status" value="1"/>
</dbReference>
<protein>
    <recommendedName>
        <fullName evidence="3">Electron transfer flavoprotein small subunit</fullName>
    </recommendedName>
</protein>
<dbReference type="Proteomes" id="UP000253817">
    <property type="component" value="Unassembled WGS sequence"/>
</dbReference>
<accession>A0A3N0J034</accession>
<name>A0A3N0J034_9ACTN</name>
<dbReference type="Gene3D" id="3.40.50.620">
    <property type="entry name" value="HUPs"/>
    <property type="match status" value="1"/>
</dbReference>
<dbReference type="PANTHER" id="PTHR21294:SF17">
    <property type="entry name" value="PROTEIN FIXA"/>
    <property type="match status" value="1"/>
</dbReference>
<evidence type="ECO:0000313" key="5">
    <source>
        <dbReference type="EMBL" id="RDB71766.1"/>
    </source>
</evidence>
<reference evidence="5 7" key="1">
    <citation type="journal article" date="2018" name="Elife">
        <title>Discovery and characterization of a prevalent human gut bacterial enzyme sufficient for the inactivation of a family of plant toxins.</title>
        <authorList>
            <person name="Koppel N."/>
            <person name="Bisanz J.E."/>
            <person name="Pandelia M.E."/>
            <person name="Turnbaugh P.J."/>
            <person name="Balskus E.P."/>
        </authorList>
    </citation>
    <scope>NUCLEOTIDE SEQUENCE [LARGE SCALE GENOMIC DNA]</scope>
    <source>
        <strain evidence="5 7">DSM 16107</strain>
    </source>
</reference>
<reference evidence="6" key="3">
    <citation type="journal article" date="2019" name="Microbiol. Resour. Announc.">
        <title>Draft Genome Sequences of Type Strains of Gordonibacter faecihominis, Paraeggerthella hongkongensis, Parvibacter caecicola,Slackia equolifaciens, Slackia faecicanis, and Slackia isoflavoniconvertens.</title>
        <authorList>
            <person name="Danylec N."/>
            <person name="Stoll D.A."/>
            <person name="Dotsch A."/>
            <person name="Huch M."/>
        </authorList>
    </citation>
    <scope>NUCLEOTIDE SEQUENCE</scope>
    <source>
        <strain evidence="6">DSM 16107</strain>
    </source>
</reference>
<sequence length="253" mass="26360">MNTVACYKVVPDEQDIVVKADGSLDLSRAKPIIGEYDLMAVEEAVRIADATGGSAVLLSAGDAKLTDSKLVKAALSRGASELYAVVDPALSAADAFQTATVLAAALEKIDYDLVLCGEGSSDLYAQQVGSLVGALAGVPVLNAVSSIEVQGDKLMVARTLEHEVEVLEVTLPAVLSVTTDINLPRIPQLKDILAAGKKPVTTWSLDEVGGLPSTPVETVSVLAPESIERKMVVYEDASAENISALASDIRASR</sequence>
<evidence type="ECO:0000256" key="3">
    <source>
        <dbReference type="ARBA" id="ARBA00042002"/>
    </source>
</evidence>
<comment type="function">
    <text evidence="2">The electron transfer flavoprotein serves as a specific electron acceptor for other dehydrogenases. It transfers the electrons to the main respiratory chain via ETF-ubiquinone oxidoreductase (ETF dehydrogenase).</text>
</comment>
<evidence type="ECO:0000313" key="7">
    <source>
        <dbReference type="Proteomes" id="UP000253817"/>
    </source>
</evidence>
<dbReference type="Proteomes" id="UP000270112">
    <property type="component" value="Unassembled WGS sequence"/>
</dbReference>
<evidence type="ECO:0000313" key="6">
    <source>
        <dbReference type="EMBL" id="RNM42618.1"/>
    </source>
</evidence>
<dbReference type="InterPro" id="IPR012255">
    <property type="entry name" value="ETF_b"/>
</dbReference>
<proteinExistence type="predicted"/>
<dbReference type="Pfam" id="PF01012">
    <property type="entry name" value="ETF"/>
    <property type="match status" value="1"/>
</dbReference>
<dbReference type="PIRSF" id="PIRSF000090">
    <property type="entry name" value="Beta-ETF"/>
    <property type="match status" value="1"/>
</dbReference>
<evidence type="ECO:0000259" key="4">
    <source>
        <dbReference type="SMART" id="SM00893"/>
    </source>
</evidence>
<evidence type="ECO:0000256" key="2">
    <source>
        <dbReference type="ARBA" id="ARBA00025649"/>
    </source>
</evidence>
<dbReference type="PANTHER" id="PTHR21294">
    <property type="entry name" value="ELECTRON TRANSFER FLAVOPROTEIN BETA-SUBUNIT"/>
    <property type="match status" value="1"/>
</dbReference>
<gene>
    <name evidence="5" type="ORF">C1876_00225</name>
    <name evidence="6" type="ORF">DMP09_03905</name>
</gene>
<dbReference type="NCBIfam" id="NF002888">
    <property type="entry name" value="PRK03359.1"/>
    <property type="match status" value="1"/>
</dbReference>
<comment type="subunit">
    <text evidence="1">Heterodimer of an alpha and a beta subunit.</text>
</comment>
<dbReference type="GO" id="GO:0009055">
    <property type="term" value="F:electron transfer activity"/>
    <property type="evidence" value="ECO:0007669"/>
    <property type="project" value="InterPro"/>
</dbReference>
<dbReference type="EMBL" id="PPTT01000001">
    <property type="protein sequence ID" value="RDB71766.1"/>
    <property type="molecule type" value="Genomic_DNA"/>
</dbReference>
<reference evidence="8" key="2">
    <citation type="submission" date="2018-05" db="EMBL/GenBank/DDBJ databases">
        <title>Genome Sequencing of selected type strains of the family Eggerthellaceae.</title>
        <authorList>
            <person name="Danylec N."/>
            <person name="Stoll D.A."/>
            <person name="Doetsch A."/>
            <person name="Huch M."/>
        </authorList>
    </citation>
    <scope>NUCLEOTIDE SEQUENCE [LARGE SCALE GENOMIC DNA]</scope>
    <source>
        <strain evidence="8">DSM 16107</strain>
    </source>
</reference>
<dbReference type="EMBL" id="QICC01000009">
    <property type="protein sequence ID" value="RNM42618.1"/>
    <property type="molecule type" value="Genomic_DNA"/>
</dbReference>
<comment type="caution">
    <text evidence="6">The sequence shown here is derived from an EMBL/GenBank/DDBJ whole genome shotgun (WGS) entry which is preliminary data.</text>
</comment>
<dbReference type="InterPro" id="IPR014730">
    <property type="entry name" value="ETF_a/b_N"/>
</dbReference>
<dbReference type="AlphaFoldDB" id="A0A3N0J034"/>
<dbReference type="InterPro" id="IPR033948">
    <property type="entry name" value="ETF_beta_N"/>
</dbReference>
<dbReference type="CDD" id="cd01714">
    <property type="entry name" value="ETF_beta"/>
    <property type="match status" value="1"/>
</dbReference>
<dbReference type="SMART" id="SM00893">
    <property type="entry name" value="ETF"/>
    <property type="match status" value="1"/>
</dbReference>
<organism evidence="6 8">
    <name type="scientific">Eggerthella sinensis</name>
    <dbReference type="NCBI Taxonomy" id="242230"/>
    <lineage>
        <taxon>Bacteria</taxon>
        <taxon>Bacillati</taxon>
        <taxon>Actinomycetota</taxon>
        <taxon>Coriobacteriia</taxon>
        <taxon>Eggerthellales</taxon>
        <taxon>Eggerthellaceae</taxon>
        <taxon>Eggerthella</taxon>
    </lineage>
</organism>
<evidence type="ECO:0000313" key="8">
    <source>
        <dbReference type="Proteomes" id="UP000270112"/>
    </source>
</evidence>
<feature type="domain" description="Electron transfer flavoprotein alpha/beta-subunit N-terminal" evidence="4">
    <location>
        <begin position="21"/>
        <end position="212"/>
    </location>
</feature>
<dbReference type="InterPro" id="IPR014729">
    <property type="entry name" value="Rossmann-like_a/b/a_fold"/>
</dbReference>
<dbReference type="RefSeq" id="WP_114544712.1">
    <property type="nucleotide sequence ID" value="NZ_CATYHD010000001.1"/>
</dbReference>
<dbReference type="OrthoDB" id="9804960at2"/>